<evidence type="ECO:0000313" key="6">
    <source>
        <dbReference type="EMBL" id="QSE76867.1"/>
    </source>
</evidence>
<dbReference type="InterPro" id="IPR036390">
    <property type="entry name" value="WH_DNA-bd_sf"/>
</dbReference>
<gene>
    <name evidence="6" type="ORF">JW886_00835</name>
</gene>
<proteinExistence type="predicted"/>
<dbReference type="InterPro" id="IPR000595">
    <property type="entry name" value="cNMP-bd_dom"/>
</dbReference>
<dbReference type="InterPro" id="IPR014710">
    <property type="entry name" value="RmlC-like_jellyroll"/>
</dbReference>
<dbReference type="PROSITE" id="PS50042">
    <property type="entry name" value="CNMP_BINDING_3"/>
    <property type="match status" value="1"/>
</dbReference>
<evidence type="ECO:0000313" key="7">
    <source>
        <dbReference type="Proteomes" id="UP000663608"/>
    </source>
</evidence>
<organism evidence="6 7">
    <name type="scientific">Lactococcus taiwanensis</name>
    <dbReference type="NCBI Taxonomy" id="1151742"/>
    <lineage>
        <taxon>Bacteria</taxon>
        <taxon>Bacillati</taxon>
        <taxon>Bacillota</taxon>
        <taxon>Bacilli</taxon>
        <taxon>Lactobacillales</taxon>
        <taxon>Streptococcaceae</taxon>
        <taxon>Lactococcus</taxon>
    </lineage>
</organism>
<evidence type="ECO:0000259" key="4">
    <source>
        <dbReference type="PROSITE" id="PS50042"/>
    </source>
</evidence>
<dbReference type="RefSeq" id="WP_082272344.1">
    <property type="nucleotide sequence ID" value="NZ_BNDT01000008.1"/>
</dbReference>
<dbReference type="SUPFAM" id="SSF51206">
    <property type="entry name" value="cAMP-binding domain-like"/>
    <property type="match status" value="1"/>
</dbReference>
<feature type="domain" description="Cyclic nucleotide-binding" evidence="4">
    <location>
        <begin position="5"/>
        <end position="103"/>
    </location>
</feature>
<feature type="domain" description="HTH crp-type" evidence="5">
    <location>
        <begin position="147"/>
        <end position="221"/>
    </location>
</feature>
<keyword evidence="1" id="KW-0805">Transcription regulation</keyword>
<dbReference type="Gene3D" id="1.10.10.10">
    <property type="entry name" value="Winged helix-like DNA-binding domain superfamily/Winged helix DNA-binding domain"/>
    <property type="match status" value="1"/>
</dbReference>
<sequence>MNFNRMKEMANPNIDYLINILEEKRVSVVTRKKHSYIMYQGIESEYIYVLKEGVAKISNILRDGREFNILYVAEPDFVSLLEENQSDGISALFNVRIETDEASFYKISRSDFWSWVKNDLKLFRVVDDFYKRRLALNLEILQKMTINGKKGAVCACLNSLIEDFGIRKKEGILIDFPVTNEDIAGFCGISTRNSVNRILHDLKDEKVIGVIDNKIMIYNAQYLEDYIS</sequence>
<dbReference type="SMART" id="SM00419">
    <property type="entry name" value="HTH_CRP"/>
    <property type="match status" value="1"/>
</dbReference>
<dbReference type="KEGG" id="lti:JW886_00835"/>
<dbReference type="EMBL" id="CP070872">
    <property type="protein sequence ID" value="QSE76867.1"/>
    <property type="molecule type" value="Genomic_DNA"/>
</dbReference>
<name>A0AA45KGI0_9LACT</name>
<dbReference type="InterPro" id="IPR018490">
    <property type="entry name" value="cNMP-bd_dom_sf"/>
</dbReference>
<dbReference type="AlphaFoldDB" id="A0AA45KGI0"/>
<dbReference type="Proteomes" id="UP000663608">
    <property type="component" value="Chromosome"/>
</dbReference>
<dbReference type="CDD" id="cd00038">
    <property type="entry name" value="CAP_ED"/>
    <property type="match status" value="1"/>
</dbReference>
<dbReference type="SUPFAM" id="SSF46785">
    <property type="entry name" value="Winged helix' DNA-binding domain"/>
    <property type="match status" value="1"/>
</dbReference>
<reference evidence="6 7" key="1">
    <citation type="submission" date="2021-02" db="EMBL/GenBank/DDBJ databases">
        <title>Complete genome sequence of Lactococcus lactis strain K_LL004.</title>
        <authorList>
            <person name="Kim H.B."/>
        </authorList>
    </citation>
    <scope>NUCLEOTIDE SEQUENCE [LARGE SCALE GENOMIC DNA]</scope>
    <source>
        <strain evidence="6 7">K_LL004</strain>
    </source>
</reference>
<protein>
    <submittedName>
        <fullName evidence="6">Crp/Fnr family transcriptional regulator</fullName>
    </submittedName>
</protein>
<keyword evidence="7" id="KW-1185">Reference proteome</keyword>
<dbReference type="GO" id="GO:0006355">
    <property type="term" value="P:regulation of DNA-templated transcription"/>
    <property type="evidence" value="ECO:0007669"/>
    <property type="project" value="InterPro"/>
</dbReference>
<dbReference type="GO" id="GO:0003677">
    <property type="term" value="F:DNA binding"/>
    <property type="evidence" value="ECO:0007669"/>
    <property type="project" value="UniProtKB-KW"/>
</dbReference>
<evidence type="ECO:0000256" key="2">
    <source>
        <dbReference type="ARBA" id="ARBA00023125"/>
    </source>
</evidence>
<keyword evidence="2" id="KW-0238">DNA-binding</keyword>
<keyword evidence="3" id="KW-0804">Transcription</keyword>
<evidence type="ECO:0000256" key="3">
    <source>
        <dbReference type="ARBA" id="ARBA00023163"/>
    </source>
</evidence>
<dbReference type="PROSITE" id="PS51063">
    <property type="entry name" value="HTH_CRP_2"/>
    <property type="match status" value="1"/>
</dbReference>
<accession>A0AA45KGI0</accession>
<evidence type="ECO:0000256" key="1">
    <source>
        <dbReference type="ARBA" id="ARBA00023015"/>
    </source>
</evidence>
<dbReference type="Gene3D" id="2.60.120.10">
    <property type="entry name" value="Jelly Rolls"/>
    <property type="match status" value="1"/>
</dbReference>
<evidence type="ECO:0000259" key="5">
    <source>
        <dbReference type="PROSITE" id="PS51063"/>
    </source>
</evidence>
<dbReference type="InterPro" id="IPR036388">
    <property type="entry name" value="WH-like_DNA-bd_sf"/>
</dbReference>
<dbReference type="Pfam" id="PF13545">
    <property type="entry name" value="HTH_Crp_2"/>
    <property type="match status" value="1"/>
</dbReference>
<dbReference type="InterPro" id="IPR012318">
    <property type="entry name" value="HTH_CRP"/>
</dbReference>